<dbReference type="EMBL" id="MN577574">
    <property type="protein sequence ID" value="QGT51510.1"/>
    <property type="molecule type" value="Genomic_DNA"/>
</dbReference>
<dbReference type="GO" id="GO:0051536">
    <property type="term" value="F:iron-sulfur cluster binding"/>
    <property type="evidence" value="ECO:0007669"/>
    <property type="project" value="UniProtKB-KW"/>
</dbReference>
<evidence type="ECO:0000256" key="2">
    <source>
        <dbReference type="ARBA" id="ARBA00023004"/>
    </source>
</evidence>
<dbReference type="CDD" id="cd19096">
    <property type="entry name" value="AKR_Fe-S_oxidoreductase"/>
    <property type="match status" value="1"/>
</dbReference>
<evidence type="ECO:0000256" key="3">
    <source>
        <dbReference type="ARBA" id="ARBA00023014"/>
    </source>
</evidence>
<dbReference type="GO" id="GO:0046872">
    <property type="term" value="F:metal ion binding"/>
    <property type="evidence" value="ECO:0007669"/>
    <property type="project" value="UniProtKB-KW"/>
</dbReference>
<dbReference type="Pfam" id="PF13187">
    <property type="entry name" value="Fer4_9"/>
    <property type="match status" value="1"/>
</dbReference>
<dbReference type="SUPFAM" id="SSF46548">
    <property type="entry name" value="alpha-helical ferredoxin"/>
    <property type="match status" value="1"/>
</dbReference>
<gene>
    <name evidence="5" type="ORF">Unknown280_2020</name>
</gene>
<reference evidence="5" key="1">
    <citation type="journal article" date="2020" name="J. ISSAAS">
        <title>Lactobacilli and other gastrointestinal microbiota of Peromyscus leucopus, reservoir host for agents of Lyme disease and other zoonoses in North America.</title>
        <authorList>
            <person name="Milovic A."/>
            <person name="Bassam K."/>
            <person name="Shao H."/>
            <person name="Chatzistamou I."/>
            <person name="Tufts D.M."/>
            <person name="Diuk-Wasser M."/>
            <person name="Barbour A.G."/>
        </authorList>
    </citation>
    <scope>NUCLEOTIDE SEQUENCE</scope>
    <source>
        <strain evidence="5">LL50</strain>
    </source>
</reference>
<keyword evidence="1" id="KW-0479">Metal-binding</keyword>
<dbReference type="SUPFAM" id="SSF51430">
    <property type="entry name" value="NAD(P)-linked oxidoreductase"/>
    <property type="match status" value="1"/>
</dbReference>
<keyword evidence="3" id="KW-0411">Iron-sulfur</keyword>
<sequence>MIFKNFQDEKISALGFGAMRLPCANGKIDEAAVAKMVKTAMDSGINYYDTAWGYHDGNSELVIGKTLVEYPREKFFLASKFPGYDLANMPKIKEIFEKQLQKCRVDFFDFYLFHNVCEMNINEYLDPKFGIYDFLIEQKKNGRIKHLGFSCHGELDVLERFLEAYGKDMEFCQLQINWLDWTFQHGKEKVALLQKYKIPLWVMEPLRGGSLCKLPEAAETKLGTLRPNESAAAWAFRFLQGIGATVILSGMSNQEQLEQNIATFAEDKPLNETEEKTLAQIAKDWLSADQIPCTACRYCTSHCPKNLDIPKIISLYNEHNFTVAGGQWDFISPMYFSGQPKEAHPSNCVSCRSCEKVCPQQINIADVMSAFAKIVG</sequence>
<dbReference type="Gene3D" id="3.20.20.100">
    <property type="entry name" value="NADP-dependent oxidoreductase domain"/>
    <property type="match status" value="1"/>
</dbReference>
<dbReference type="InterPro" id="IPR017896">
    <property type="entry name" value="4Fe4S_Fe-S-bd"/>
</dbReference>
<evidence type="ECO:0000259" key="4">
    <source>
        <dbReference type="PROSITE" id="PS51379"/>
    </source>
</evidence>
<dbReference type="InterPro" id="IPR053135">
    <property type="entry name" value="AKR2_Oxidoreductase"/>
</dbReference>
<name>A0A650ENZ8_9SPIO</name>
<dbReference type="PROSITE" id="PS51379">
    <property type="entry name" value="4FE4S_FER_2"/>
    <property type="match status" value="1"/>
</dbReference>
<dbReference type="PROSITE" id="PS00198">
    <property type="entry name" value="4FE4S_FER_1"/>
    <property type="match status" value="2"/>
</dbReference>
<dbReference type="Pfam" id="PF00248">
    <property type="entry name" value="Aldo_ket_red"/>
    <property type="match status" value="1"/>
</dbReference>
<accession>A0A650ENZ8</accession>
<evidence type="ECO:0000256" key="1">
    <source>
        <dbReference type="ARBA" id="ARBA00022723"/>
    </source>
</evidence>
<feature type="domain" description="4Fe-4S ferredoxin-type" evidence="4">
    <location>
        <begin position="338"/>
        <end position="367"/>
    </location>
</feature>
<dbReference type="InterPro" id="IPR017900">
    <property type="entry name" value="4Fe4S_Fe_S_CS"/>
</dbReference>
<dbReference type="PANTHER" id="PTHR43312">
    <property type="entry name" value="D-THREO-ALDOSE 1-DEHYDROGENASE"/>
    <property type="match status" value="1"/>
</dbReference>
<evidence type="ECO:0000313" key="5">
    <source>
        <dbReference type="EMBL" id="QGT51510.1"/>
    </source>
</evidence>
<proteinExistence type="predicted"/>
<organism evidence="5">
    <name type="scientific">uncultured Spirochaetaceae bacterium</name>
    <dbReference type="NCBI Taxonomy" id="201186"/>
    <lineage>
        <taxon>Bacteria</taxon>
        <taxon>Pseudomonadati</taxon>
        <taxon>Spirochaetota</taxon>
        <taxon>Spirochaetia</taxon>
        <taxon>Spirochaetales</taxon>
        <taxon>Spirochaetaceae</taxon>
        <taxon>environmental samples</taxon>
    </lineage>
</organism>
<keyword evidence="2" id="KW-0408">Iron</keyword>
<protein>
    <submittedName>
        <fullName evidence="5">Fe-S oxidoreductase</fullName>
    </submittedName>
</protein>
<dbReference type="Gene3D" id="3.30.70.20">
    <property type="match status" value="1"/>
</dbReference>
<dbReference type="AlphaFoldDB" id="A0A650ENZ8"/>
<dbReference type="InterPro" id="IPR036812">
    <property type="entry name" value="NAD(P)_OxRdtase_dom_sf"/>
</dbReference>
<dbReference type="PANTHER" id="PTHR43312:SF2">
    <property type="entry name" value="OXIDOREDUCTASE"/>
    <property type="match status" value="1"/>
</dbReference>
<dbReference type="InterPro" id="IPR023210">
    <property type="entry name" value="NADP_OxRdtase_dom"/>
</dbReference>